<name>A0ABW4CX12_9LACO</name>
<sequence length="266" mass="29122">MMTKVKSWRLASVATALAAMLLLAGCGTSKGSTSAAKPQTAAAKTKADKTQAKQDATTLLNYMYQGRASGLSEVTNEDSQDTKTYLMQHYIDKQTDFFKGNGNMDDFYLVLDGSNYYANDIIKDFAKAYVEQTQNIGHYQITKLKTSGNNAEVTASFTPIAALSEAHPIGEARTSAFGGLDNDTLIRESQNKDVKSIQRLITLKLYSVYYGDMAKTAEKAPEKTSVTFSMTKKGSHYMVDHDTLDMIEQHGRVDKYAASDSSSSAE</sequence>
<comment type="caution">
    <text evidence="2">The sequence shown here is derived from an EMBL/GenBank/DDBJ whole genome shotgun (WGS) entry which is preliminary data.</text>
</comment>
<dbReference type="EMBL" id="JBHTOK010000059">
    <property type="protein sequence ID" value="MFD1441080.1"/>
    <property type="molecule type" value="Genomic_DNA"/>
</dbReference>
<dbReference type="PROSITE" id="PS51257">
    <property type="entry name" value="PROKAR_LIPOPROTEIN"/>
    <property type="match status" value="1"/>
</dbReference>
<dbReference type="Proteomes" id="UP001597212">
    <property type="component" value="Unassembled WGS sequence"/>
</dbReference>
<keyword evidence="1" id="KW-0732">Signal</keyword>
<organism evidence="2 3">
    <name type="scientific">Lacticaseibacillus hegangensis</name>
    <dbReference type="NCBI Taxonomy" id="2486010"/>
    <lineage>
        <taxon>Bacteria</taxon>
        <taxon>Bacillati</taxon>
        <taxon>Bacillota</taxon>
        <taxon>Bacilli</taxon>
        <taxon>Lactobacillales</taxon>
        <taxon>Lactobacillaceae</taxon>
        <taxon>Lacticaseibacillus</taxon>
    </lineage>
</organism>
<feature type="chain" id="PRO_5046715247" description="Lipoprotein" evidence="1">
    <location>
        <begin position="25"/>
        <end position="266"/>
    </location>
</feature>
<feature type="signal peptide" evidence="1">
    <location>
        <begin position="1"/>
        <end position="24"/>
    </location>
</feature>
<evidence type="ECO:0000313" key="2">
    <source>
        <dbReference type="EMBL" id="MFD1441080.1"/>
    </source>
</evidence>
<accession>A0ABW4CX12</accession>
<evidence type="ECO:0000256" key="1">
    <source>
        <dbReference type="SAM" id="SignalP"/>
    </source>
</evidence>
<evidence type="ECO:0008006" key="4">
    <source>
        <dbReference type="Google" id="ProtNLM"/>
    </source>
</evidence>
<proteinExistence type="predicted"/>
<protein>
    <recommendedName>
        <fullName evidence="4">Lipoprotein</fullName>
    </recommendedName>
</protein>
<evidence type="ECO:0000313" key="3">
    <source>
        <dbReference type="Proteomes" id="UP001597212"/>
    </source>
</evidence>
<dbReference type="RefSeq" id="WP_125757690.1">
    <property type="nucleotide sequence ID" value="NZ_JBHTOK010000059.1"/>
</dbReference>
<gene>
    <name evidence="2" type="ORF">ACFQ5K_06820</name>
</gene>
<keyword evidence="3" id="KW-1185">Reference proteome</keyword>
<reference evidence="3" key="1">
    <citation type="journal article" date="2019" name="Int. J. Syst. Evol. Microbiol.">
        <title>The Global Catalogue of Microorganisms (GCM) 10K type strain sequencing project: providing services to taxonomists for standard genome sequencing and annotation.</title>
        <authorList>
            <consortium name="The Broad Institute Genomics Platform"/>
            <consortium name="The Broad Institute Genome Sequencing Center for Infectious Disease"/>
            <person name="Wu L."/>
            <person name="Ma J."/>
        </authorList>
    </citation>
    <scope>NUCLEOTIDE SEQUENCE [LARGE SCALE GENOMIC DNA]</scope>
    <source>
        <strain evidence="3">CCM 8912</strain>
    </source>
</reference>